<proteinExistence type="predicted"/>
<keyword evidence="10" id="KW-0902">Two-component regulatory system</keyword>
<organism evidence="17 18">
    <name type="scientific">Celeribacter neptunius</name>
    <dbReference type="NCBI Taxonomy" id="588602"/>
    <lineage>
        <taxon>Bacteria</taxon>
        <taxon>Pseudomonadati</taxon>
        <taxon>Pseudomonadota</taxon>
        <taxon>Alphaproteobacteria</taxon>
        <taxon>Rhodobacterales</taxon>
        <taxon>Roseobacteraceae</taxon>
        <taxon>Celeribacter</taxon>
    </lineage>
</organism>
<dbReference type="SUPFAM" id="SSF47384">
    <property type="entry name" value="Homodimeric domain of signal transducing histidine kinase"/>
    <property type="match status" value="1"/>
</dbReference>
<dbReference type="InterPro" id="IPR004358">
    <property type="entry name" value="Sig_transdc_His_kin-like_C"/>
</dbReference>
<evidence type="ECO:0000313" key="17">
    <source>
        <dbReference type="EMBL" id="SFI87291.1"/>
    </source>
</evidence>
<keyword evidence="4" id="KW-0145">Chemotaxis</keyword>
<feature type="domain" description="HPt" evidence="16">
    <location>
        <begin position="1"/>
        <end position="105"/>
    </location>
</feature>
<dbReference type="Pfam" id="PF01627">
    <property type="entry name" value="Hpt"/>
    <property type="match status" value="1"/>
</dbReference>
<dbReference type="PROSITE" id="PS50851">
    <property type="entry name" value="CHEW"/>
    <property type="match status" value="1"/>
</dbReference>
<evidence type="ECO:0000256" key="10">
    <source>
        <dbReference type="ARBA" id="ARBA00023012"/>
    </source>
</evidence>
<dbReference type="InterPro" id="IPR003594">
    <property type="entry name" value="HATPase_dom"/>
</dbReference>
<dbReference type="InterPro" id="IPR036641">
    <property type="entry name" value="HPT_dom_sf"/>
</dbReference>
<evidence type="ECO:0000259" key="14">
    <source>
        <dbReference type="PROSITE" id="PS50109"/>
    </source>
</evidence>
<dbReference type="InterPro" id="IPR005467">
    <property type="entry name" value="His_kinase_dom"/>
</dbReference>
<name>A0A1I3LRD1_9RHOB</name>
<evidence type="ECO:0000256" key="12">
    <source>
        <dbReference type="PROSITE-ProRule" id="PRU00110"/>
    </source>
</evidence>
<dbReference type="GO" id="GO:0006935">
    <property type="term" value="P:chemotaxis"/>
    <property type="evidence" value="ECO:0007669"/>
    <property type="project" value="UniProtKB-KW"/>
</dbReference>
<dbReference type="OrthoDB" id="9803176at2"/>
<evidence type="ECO:0000256" key="11">
    <source>
        <dbReference type="ARBA" id="ARBA00035100"/>
    </source>
</evidence>
<dbReference type="GO" id="GO:0000155">
    <property type="term" value="F:phosphorelay sensor kinase activity"/>
    <property type="evidence" value="ECO:0007669"/>
    <property type="project" value="InterPro"/>
</dbReference>
<keyword evidence="8 17" id="KW-0418">Kinase</keyword>
<dbReference type="InterPro" id="IPR037006">
    <property type="entry name" value="CheA-like_homodim_sf"/>
</dbReference>
<dbReference type="SUPFAM" id="SSF50341">
    <property type="entry name" value="CheW-like"/>
    <property type="match status" value="1"/>
</dbReference>
<dbReference type="PROSITE" id="PS50109">
    <property type="entry name" value="HIS_KIN"/>
    <property type="match status" value="1"/>
</dbReference>
<dbReference type="RefSeq" id="WP_090058688.1">
    <property type="nucleotide sequence ID" value="NZ_FORH01000001.1"/>
</dbReference>
<evidence type="ECO:0000313" key="18">
    <source>
        <dbReference type="Proteomes" id="UP000199630"/>
    </source>
</evidence>
<evidence type="ECO:0000256" key="8">
    <source>
        <dbReference type="ARBA" id="ARBA00022777"/>
    </source>
</evidence>
<sequence length="827" mass="87280">MSDPMAEIRASFFIECEELLESLQDGLQMMDDGDTDSETINIVFRAVHSIKGGAGAFGLDDLVHFAHRFETAMDEVRAGRFHPDGEAIRLFFTCADILGDLVRAARDEGEVPSDVTDPVLAKLEKLVGVEEEEEEDLDFTPATLSLDLGGLGGDLPDLGGDLPDLSALPATGAEDDDALPLMADSAELTAAAPIGTEPLDIGAPEAVVAKGFTVFFKPEDTLYASGNEPLYLFRALRDLGDISVVAHCGDLPALDTLDPDTGHLSWTVTVHTEEPELAVREVFEFVDGLCQLDITPLKETGAPIAEAPAVTAAAEAPAPLPPLDFAADLPSDLSSAPTAELPPLTPAPTAPATPELAPAPLPETPMAAELQPMPEAAAAVPQPAPKAAAKAEEKPVVKPVAKSEDEPGKPAASSAPAKATGTPTQPRATVRVDLERIDRLVNLVGELVINQAMLSQSVTEAGLPPNSPVSTGLEEFLQLTRDIQESVMMIRAQPIKSLFQRMGRIVRESSASVGKEVRLHTDGENTEVDKTVIERLADPLTHMIRNAVDHGLESPEKRLEAGKSREGHVTLTAQHRSGRIVIEVSDDGAGINRERVKAKAIENGLIPADAQLSDSDIDNLLFLPGFSTAAEISNLSGRGVGMDVVKSSIQALGGRISITSQEGKGTTFSISLPLTLAVLDGMVVRVDDETLVVPLNAILETLTLTDNDLKALGPETHVVQIRGGFVPLLDLGAELGYRQPLDSYVGGIVLLIGQEDGNRAALVVDAIEDQRQVVIKGLEGSYGRVPGIAAATILGDGQIALILDPTDLVGQASGRTRTRQPQPALVG</sequence>
<dbReference type="PANTHER" id="PTHR43395:SF10">
    <property type="entry name" value="CHEMOTAXIS PROTEIN CHEA"/>
    <property type="match status" value="1"/>
</dbReference>
<dbReference type="InterPro" id="IPR008207">
    <property type="entry name" value="Sig_transdc_His_kin_Hpt_dom"/>
</dbReference>
<evidence type="ECO:0000256" key="9">
    <source>
        <dbReference type="ARBA" id="ARBA00022840"/>
    </source>
</evidence>
<feature type="compositionally biased region" description="Pro residues" evidence="13">
    <location>
        <begin position="343"/>
        <end position="362"/>
    </location>
</feature>
<evidence type="ECO:0000256" key="13">
    <source>
        <dbReference type="SAM" id="MobiDB-lite"/>
    </source>
</evidence>
<dbReference type="CDD" id="cd16916">
    <property type="entry name" value="HATPase_CheA-like"/>
    <property type="match status" value="1"/>
</dbReference>
<dbReference type="SMART" id="SM01231">
    <property type="entry name" value="H-kinase_dim"/>
    <property type="match status" value="1"/>
</dbReference>
<feature type="region of interest" description="Disordered" evidence="13">
    <location>
        <begin position="321"/>
        <end position="362"/>
    </location>
</feature>
<dbReference type="PRINTS" id="PR00344">
    <property type="entry name" value="BCTRLSENSOR"/>
</dbReference>
<dbReference type="AlphaFoldDB" id="A0A1I3LRD1"/>
<feature type="compositionally biased region" description="Low complexity" evidence="13">
    <location>
        <begin position="376"/>
        <end position="388"/>
    </location>
</feature>
<dbReference type="InterPro" id="IPR036061">
    <property type="entry name" value="CheW-like_dom_sf"/>
</dbReference>
<feature type="compositionally biased region" description="Low complexity" evidence="13">
    <location>
        <begin position="321"/>
        <end position="342"/>
    </location>
</feature>
<keyword evidence="5 12" id="KW-0597">Phosphoprotein</keyword>
<comment type="function">
    <text evidence="11">Involved in the transmission of sensory signals from the chemoreceptors to the flagellar motors. CheA is autophosphorylated; it can transfer its phosphate group to either CheB or CheY.</text>
</comment>
<dbReference type="GO" id="GO:0005737">
    <property type="term" value="C:cytoplasm"/>
    <property type="evidence" value="ECO:0007669"/>
    <property type="project" value="InterPro"/>
</dbReference>
<evidence type="ECO:0000256" key="4">
    <source>
        <dbReference type="ARBA" id="ARBA00022500"/>
    </source>
</evidence>
<feature type="compositionally biased region" description="Basic and acidic residues" evidence="13">
    <location>
        <begin position="389"/>
        <end position="408"/>
    </location>
</feature>
<dbReference type="Pfam" id="PF02895">
    <property type="entry name" value="H-kinase_dim"/>
    <property type="match status" value="1"/>
</dbReference>
<dbReference type="Gene3D" id="1.20.120.160">
    <property type="entry name" value="HPT domain"/>
    <property type="match status" value="1"/>
</dbReference>
<dbReference type="SMART" id="SM00387">
    <property type="entry name" value="HATPase_c"/>
    <property type="match status" value="1"/>
</dbReference>
<dbReference type="GO" id="GO:0005524">
    <property type="term" value="F:ATP binding"/>
    <property type="evidence" value="ECO:0007669"/>
    <property type="project" value="UniProtKB-KW"/>
</dbReference>
<dbReference type="CDD" id="cd00088">
    <property type="entry name" value="HPT"/>
    <property type="match status" value="1"/>
</dbReference>
<dbReference type="InterPro" id="IPR051315">
    <property type="entry name" value="Bact_Chemotaxis_CheA"/>
</dbReference>
<dbReference type="Gene3D" id="1.10.287.560">
    <property type="entry name" value="Histidine kinase CheA-like, homodimeric domain"/>
    <property type="match status" value="1"/>
</dbReference>
<keyword evidence="6" id="KW-0808">Transferase</keyword>
<keyword evidence="7" id="KW-0547">Nucleotide-binding</keyword>
<dbReference type="EMBL" id="FORH01000001">
    <property type="protein sequence ID" value="SFI87291.1"/>
    <property type="molecule type" value="Genomic_DNA"/>
</dbReference>
<evidence type="ECO:0000256" key="7">
    <source>
        <dbReference type="ARBA" id="ARBA00022741"/>
    </source>
</evidence>
<dbReference type="PANTHER" id="PTHR43395">
    <property type="entry name" value="SENSOR HISTIDINE KINASE CHEA"/>
    <property type="match status" value="1"/>
</dbReference>
<dbReference type="InterPro" id="IPR002545">
    <property type="entry name" value="CheW-lke_dom"/>
</dbReference>
<reference evidence="18" key="1">
    <citation type="submission" date="2016-10" db="EMBL/GenBank/DDBJ databases">
        <authorList>
            <person name="Varghese N."/>
            <person name="Submissions S."/>
        </authorList>
    </citation>
    <scope>NUCLEOTIDE SEQUENCE [LARGE SCALE GENOMIC DNA]</scope>
    <source>
        <strain evidence="18">DSM 26471</strain>
    </source>
</reference>
<dbReference type="InterPro" id="IPR036890">
    <property type="entry name" value="HATPase_C_sf"/>
</dbReference>
<feature type="modified residue" description="Phosphohistidine" evidence="12">
    <location>
        <position position="48"/>
    </location>
</feature>
<keyword evidence="9" id="KW-0067">ATP-binding</keyword>
<dbReference type="InterPro" id="IPR004105">
    <property type="entry name" value="CheA-like_dim"/>
</dbReference>
<dbReference type="SUPFAM" id="SSF55874">
    <property type="entry name" value="ATPase domain of HSP90 chaperone/DNA topoisomerase II/histidine kinase"/>
    <property type="match status" value="1"/>
</dbReference>
<evidence type="ECO:0000256" key="2">
    <source>
        <dbReference type="ARBA" id="ARBA00012438"/>
    </source>
</evidence>
<evidence type="ECO:0000256" key="5">
    <source>
        <dbReference type="ARBA" id="ARBA00022553"/>
    </source>
</evidence>
<protein>
    <recommendedName>
        <fullName evidence="3">Chemotaxis protein CheA</fullName>
        <ecNumber evidence="2">2.7.13.3</ecNumber>
    </recommendedName>
</protein>
<feature type="domain" description="CheW-like" evidence="15">
    <location>
        <begin position="678"/>
        <end position="814"/>
    </location>
</feature>
<dbReference type="STRING" id="588602.SAMN04487991_1121"/>
<dbReference type="FunFam" id="3.30.565.10:FF:000016">
    <property type="entry name" value="Chemotaxis protein CheA, putative"/>
    <property type="match status" value="1"/>
</dbReference>
<evidence type="ECO:0000256" key="1">
    <source>
        <dbReference type="ARBA" id="ARBA00000085"/>
    </source>
</evidence>
<evidence type="ECO:0000256" key="3">
    <source>
        <dbReference type="ARBA" id="ARBA00021495"/>
    </source>
</evidence>
<evidence type="ECO:0000259" key="15">
    <source>
        <dbReference type="PROSITE" id="PS50851"/>
    </source>
</evidence>
<dbReference type="CDD" id="cd00731">
    <property type="entry name" value="CheA_reg"/>
    <property type="match status" value="1"/>
</dbReference>
<gene>
    <name evidence="17" type="ORF">SAMN04487991_1121</name>
</gene>
<dbReference type="SUPFAM" id="SSF47226">
    <property type="entry name" value="Histidine-containing phosphotransfer domain, HPT domain"/>
    <property type="match status" value="1"/>
</dbReference>
<accession>A0A1I3LRD1</accession>
<dbReference type="SMART" id="SM00260">
    <property type="entry name" value="CheW"/>
    <property type="match status" value="1"/>
</dbReference>
<feature type="region of interest" description="Disordered" evidence="13">
    <location>
        <begin position="376"/>
        <end position="427"/>
    </location>
</feature>
<dbReference type="PROSITE" id="PS50894">
    <property type="entry name" value="HPT"/>
    <property type="match status" value="1"/>
</dbReference>
<dbReference type="Gene3D" id="2.30.30.40">
    <property type="entry name" value="SH3 Domains"/>
    <property type="match status" value="1"/>
</dbReference>
<dbReference type="Pfam" id="PF01584">
    <property type="entry name" value="CheW"/>
    <property type="match status" value="1"/>
</dbReference>
<feature type="compositionally biased region" description="Low complexity" evidence="13">
    <location>
        <begin position="409"/>
        <end position="423"/>
    </location>
</feature>
<dbReference type="EC" id="2.7.13.3" evidence="2"/>
<dbReference type="Pfam" id="PF02518">
    <property type="entry name" value="HATPase_c"/>
    <property type="match status" value="1"/>
</dbReference>
<dbReference type="InterPro" id="IPR036097">
    <property type="entry name" value="HisK_dim/P_sf"/>
</dbReference>
<keyword evidence="18" id="KW-1185">Reference proteome</keyword>
<dbReference type="Proteomes" id="UP000199630">
    <property type="component" value="Unassembled WGS sequence"/>
</dbReference>
<evidence type="ECO:0000256" key="6">
    <source>
        <dbReference type="ARBA" id="ARBA00022679"/>
    </source>
</evidence>
<evidence type="ECO:0000259" key="16">
    <source>
        <dbReference type="PROSITE" id="PS50894"/>
    </source>
</evidence>
<comment type="catalytic activity">
    <reaction evidence="1">
        <text>ATP + protein L-histidine = ADP + protein N-phospho-L-histidine.</text>
        <dbReference type="EC" id="2.7.13.3"/>
    </reaction>
</comment>
<dbReference type="SMART" id="SM00073">
    <property type="entry name" value="HPT"/>
    <property type="match status" value="1"/>
</dbReference>
<dbReference type="Gene3D" id="3.30.565.10">
    <property type="entry name" value="Histidine kinase-like ATPase, C-terminal domain"/>
    <property type="match status" value="1"/>
</dbReference>
<feature type="domain" description="Histidine kinase" evidence="14">
    <location>
        <begin position="473"/>
        <end position="676"/>
    </location>
</feature>